<protein>
    <submittedName>
        <fullName evidence="1">GLPGLI family protein</fullName>
    </submittedName>
</protein>
<dbReference type="EMBL" id="JBBPCB010000001">
    <property type="protein sequence ID" value="MEK8178870.1"/>
    <property type="molecule type" value="Genomic_DNA"/>
</dbReference>
<dbReference type="InterPro" id="IPR005901">
    <property type="entry name" value="GLPGLI"/>
</dbReference>
<dbReference type="RefSeq" id="WP_187659017.1">
    <property type="nucleotide sequence ID" value="NZ_JACTAB010000001.1"/>
</dbReference>
<proteinExistence type="predicted"/>
<gene>
    <name evidence="1" type="ORF">WMW71_00835</name>
</gene>
<sequence>MKTIFVLFFTAILSAQVDSGKIEYKIFMSDEEDKTLPSDIKEFNKLAIEGSKMISFNLNFCDNKAEFVSNNILNSNGNNNNLALVFSGFLGNIYTDFSEDFYYEAHNDVLGSYTIKKEFKKLDWQLTKETKVIDGFLCYKATSNEVFSNKYGEFKYPLIAWYSPSIPINLGPLGISGLPGLILEFSRRNVVFGATKISINPNPKPNILKPNLDDLKTEEEVQKMKYDFMNSKD</sequence>
<name>A0ABU9DWV7_9FLAO</name>
<organism evidence="1 2">
    <name type="scientific">Flavobacterium buctense</name>
    <dbReference type="NCBI Taxonomy" id="1648146"/>
    <lineage>
        <taxon>Bacteria</taxon>
        <taxon>Pseudomonadati</taxon>
        <taxon>Bacteroidota</taxon>
        <taxon>Flavobacteriia</taxon>
        <taxon>Flavobacteriales</taxon>
        <taxon>Flavobacteriaceae</taxon>
        <taxon>Flavobacterium</taxon>
    </lineage>
</organism>
<dbReference type="Proteomes" id="UP001491349">
    <property type="component" value="Unassembled WGS sequence"/>
</dbReference>
<comment type="caution">
    <text evidence="1">The sequence shown here is derived from an EMBL/GenBank/DDBJ whole genome shotgun (WGS) entry which is preliminary data.</text>
</comment>
<reference evidence="1 2" key="1">
    <citation type="submission" date="2024-04" db="EMBL/GenBank/DDBJ databases">
        <title>draft genome sequnece of Flavobacterium buctense JCM 30750.</title>
        <authorList>
            <person name="Kim D.-U."/>
        </authorList>
    </citation>
    <scope>NUCLEOTIDE SEQUENCE [LARGE SCALE GENOMIC DNA]</scope>
    <source>
        <strain evidence="1 2">JCM 30750</strain>
    </source>
</reference>
<keyword evidence="2" id="KW-1185">Reference proteome</keyword>
<evidence type="ECO:0000313" key="1">
    <source>
        <dbReference type="EMBL" id="MEK8178870.1"/>
    </source>
</evidence>
<evidence type="ECO:0000313" key="2">
    <source>
        <dbReference type="Proteomes" id="UP001491349"/>
    </source>
</evidence>
<accession>A0ABU9DWV7</accession>
<dbReference type="Pfam" id="PF09697">
    <property type="entry name" value="Porph_ging"/>
    <property type="match status" value="1"/>
</dbReference>
<dbReference type="NCBIfam" id="TIGR01200">
    <property type="entry name" value="GLPGLI"/>
    <property type="match status" value="1"/>
</dbReference>